<dbReference type="Gene3D" id="3.30.70.360">
    <property type="match status" value="1"/>
</dbReference>
<evidence type="ECO:0000313" key="2">
    <source>
        <dbReference type="EMBL" id="STH82908.1"/>
    </source>
</evidence>
<dbReference type="EMBL" id="UGBW01000003">
    <property type="protein sequence ID" value="STH82908.1"/>
    <property type="molecule type" value="Genomic_DNA"/>
</dbReference>
<dbReference type="AlphaFoldDB" id="A0A376PVU1"/>
<dbReference type="Pfam" id="PF07687">
    <property type="entry name" value="M20_dimer"/>
    <property type="match status" value="1"/>
</dbReference>
<dbReference type="PANTHER" id="PTHR30575">
    <property type="entry name" value="PEPTIDASE M20"/>
    <property type="match status" value="1"/>
</dbReference>
<dbReference type="SUPFAM" id="SSF53187">
    <property type="entry name" value="Zn-dependent exopeptidases"/>
    <property type="match status" value="1"/>
</dbReference>
<proteinExistence type="predicted"/>
<dbReference type="SUPFAM" id="SSF55031">
    <property type="entry name" value="Bacterial exopeptidase dimerisation domain"/>
    <property type="match status" value="1"/>
</dbReference>
<evidence type="ECO:0000259" key="1">
    <source>
        <dbReference type="Pfam" id="PF07687"/>
    </source>
</evidence>
<name>A0A376PVU1_ECOLX</name>
<dbReference type="GO" id="GO:0005737">
    <property type="term" value="C:cytoplasm"/>
    <property type="evidence" value="ECO:0007669"/>
    <property type="project" value="TreeGrafter"/>
</dbReference>
<organism evidence="2 3">
    <name type="scientific">Escherichia coli</name>
    <dbReference type="NCBI Taxonomy" id="562"/>
    <lineage>
        <taxon>Bacteria</taxon>
        <taxon>Pseudomonadati</taxon>
        <taxon>Pseudomonadota</taxon>
        <taxon>Gammaproteobacteria</taxon>
        <taxon>Enterobacterales</taxon>
        <taxon>Enterobacteriaceae</taxon>
        <taxon>Escherichia</taxon>
    </lineage>
</organism>
<dbReference type="InterPro" id="IPR052030">
    <property type="entry name" value="Peptidase_M20/M20A_hydrolases"/>
</dbReference>
<accession>A0A376PVU1</accession>
<dbReference type="NCBIfam" id="TIGR01891">
    <property type="entry name" value="amidohydrolases"/>
    <property type="match status" value="1"/>
</dbReference>
<reference evidence="2 3" key="1">
    <citation type="submission" date="2018-06" db="EMBL/GenBank/DDBJ databases">
        <authorList>
            <consortium name="Pathogen Informatics"/>
            <person name="Doyle S."/>
        </authorList>
    </citation>
    <scope>NUCLEOTIDE SEQUENCE [LARGE SCALE GENOMIC DNA]</scope>
    <source>
        <strain evidence="2 3">NCTC8621</strain>
    </source>
</reference>
<dbReference type="GO" id="GO:0016805">
    <property type="term" value="F:dipeptidase activity"/>
    <property type="evidence" value="ECO:0007669"/>
    <property type="project" value="TreeGrafter"/>
</dbReference>
<dbReference type="InterPro" id="IPR036264">
    <property type="entry name" value="Bact_exopeptidase_dim_dom"/>
</dbReference>
<gene>
    <name evidence="2" type="primary">abgB_2</name>
    <name evidence="2" type="ORF">NCTC8621_02916</name>
</gene>
<dbReference type="InterPro" id="IPR011650">
    <property type="entry name" value="Peptidase_M20_dimer"/>
</dbReference>
<dbReference type="GO" id="GO:0046657">
    <property type="term" value="P:folic acid catabolic process"/>
    <property type="evidence" value="ECO:0007669"/>
    <property type="project" value="TreeGrafter"/>
</dbReference>
<feature type="domain" description="Peptidase M20 dimerisation" evidence="1">
    <location>
        <begin position="37"/>
        <end position="126"/>
    </location>
</feature>
<dbReference type="FunFam" id="3.30.70.360:FF:000004">
    <property type="entry name" value="Peptidase M20 domain-containing protein 2"/>
    <property type="match status" value="1"/>
</dbReference>
<dbReference type="Gene3D" id="3.40.630.10">
    <property type="entry name" value="Zn peptidases"/>
    <property type="match status" value="2"/>
</dbReference>
<dbReference type="PANTHER" id="PTHR30575:SF0">
    <property type="entry name" value="XAA-ARG DIPEPTIDASE"/>
    <property type="match status" value="1"/>
</dbReference>
<evidence type="ECO:0000313" key="3">
    <source>
        <dbReference type="Proteomes" id="UP000255093"/>
    </source>
</evidence>
<protein>
    <submittedName>
        <fullName evidence="2">Aminobenzoyl-glutamate utilization protein B</fullName>
    </submittedName>
</protein>
<sequence>MVREGVFDDVDAALTWHPEAFAGMFNTRTLANIQASWRFKGIAAHAANSPHLGRSALDAVTLMTTGTNFLNEHIIEKARVHYAITDSGGISPNVVQAQAEVLYLIRAPEMTDVQHIYDRVAKIAEGAALMTETTVECRFDKACSSYLPNRTLENAMYRALSHFGTPEWNCEELAFAKQIQATLTPNDRQNSLNNIAATGGENGKAFALRHRETVLANEVAPYAATDNVLAASTDVGDVSWKLPVAQCFSPCFAVGTPLHTWQLVSQGRTSIAHKGMLLAAKTMAATTLNLFIDSGLLQECQQEHQQVTDTQPYHCPIPKNVTPSPLK</sequence>
<dbReference type="GO" id="GO:0071713">
    <property type="term" value="F:para-aminobenzoyl-glutamate hydrolase activity"/>
    <property type="evidence" value="ECO:0007669"/>
    <property type="project" value="TreeGrafter"/>
</dbReference>
<dbReference type="InterPro" id="IPR017439">
    <property type="entry name" value="Amidohydrolase"/>
</dbReference>
<dbReference type="Proteomes" id="UP000255093">
    <property type="component" value="Unassembled WGS sequence"/>
</dbReference>